<reference evidence="5" key="1">
    <citation type="submission" date="2019-07" db="EMBL/GenBank/DDBJ databases">
        <title>Hyphodiscus hymeniophilus genome sequencing and assembly.</title>
        <authorList>
            <person name="Kramer G."/>
            <person name="Nodwell J."/>
        </authorList>
    </citation>
    <scope>NUCLEOTIDE SEQUENCE</scope>
    <source>
        <strain evidence="5">ATCC 34498</strain>
    </source>
</reference>
<name>A0A9P6VRQ1_9HELO</name>
<evidence type="ECO:0000256" key="3">
    <source>
        <dbReference type="SAM" id="MobiDB-lite"/>
    </source>
</evidence>
<dbReference type="InterPro" id="IPR036864">
    <property type="entry name" value="Zn2-C6_fun-type_DNA-bd_sf"/>
</dbReference>
<dbReference type="InterPro" id="IPR001138">
    <property type="entry name" value="Zn2Cys6_DnaBD"/>
</dbReference>
<dbReference type="SUPFAM" id="SSF57701">
    <property type="entry name" value="Zn2/Cys6 DNA-binding domain"/>
    <property type="match status" value="1"/>
</dbReference>
<dbReference type="GO" id="GO:0008270">
    <property type="term" value="F:zinc ion binding"/>
    <property type="evidence" value="ECO:0007669"/>
    <property type="project" value="InterPro"/>
</dbReference>
<dbReference type="Proteomes" id="UP000785200">
    <property type="component" value="Unassembled WGS sequence"/>
</dbReference>
<sequence length="764" mass="86585">MNDSQPHLFLHRYHPLRDTLEGDLLRPFTRSLSMSMASNLASGSHSTGSTGGVKAAAPSNGWTRKDRPCDACRRRKSRCIIPDGTETCMMCHSRSEECTFVQSPQRRKRRKVDTDENSPEANKPRSPDADRNIQAKPPPINDYTALPNSLLKQTLGLQNRQHGQYLGQTTEYDTRLINLSPFNGRGEYVSTPGTLRRVSQRTHFIMKSESQLEVDDELTNLDLVESIVKPHGRALVDLYFRIIHPSFPIMHKKVFLEKYDRTYREFTPPVLAAVYILALNWWSYTPDLVNLPKPDVHKLERLVPKMMADVLNRPKLSTVQAGLLLLQRPDGDSWALTGQLVAVAQNLGLHLDCSRWKIPEWERSLRKRLAWALFMQDKWGALIHGRPSLIHRNDWSVRPVETRDFPETADDDDDEEGSPEVEKGRLTFVSMISLTEILNEILDTFFTLRAKAELEADVENAMMVTLEKAKPVQLKLKEWHSTLPQVLAIGQKKSRKLSPTGSLHLAYFAAEVTLHRAIIRFDSGRTSSELRTITRSAAKMRFTSAIEMINKLEPAHLQSFWYFASKVNLAIIGTFGSLLWATSDSPSEAEFYRSQLAEYRWMLRVSSKAAEFMKFTVGMLDASAVFLKDKDSKTSTPTLLRDQAGQEVPNGEVKNKEQNFSVDQTMQDFGEPYFGSNEVSPSIGNSTENAYPYDAEFAGSGFTPDTRPPWAGFANTVDFTAGDVQDWSLDRLYNFETIQGVEDILGNRRIVEEYDETGNNFAGF</sequence>
<protein>
    <submittedName>
        <fullName evidence="5">Transcriptional activator DAL81</fullName>
    </submittedName>
</protein>
<keyword evidence="6" id="KW-1185">Reference proteome</keyword>
<evidence type="ECO:0000313" key="6">
    <source>
        <dbReference type="Proteomes" id="UP000785200"/>
    </source>
</evidence>
<evidence type="ECO:0000259" key="4">
    <source>
        <dbReference type="PROSITE" id="PS50048"/>
    </source>
</evidence>
<dbReference type="GO" id="GO:0003677">
    <property type="term" value="F:DNA binding"/>
    <property type="evidence" value="ECO:0007669"/>
    <property type="project" value="InterPro"/>
</dbReference>
<dbReference type="SMART" id="SM00906">
    <property type="entry name" value="Fungal_trans"/>
    <property type="match status" value="1"/>
</dbReference>
<dbReference type="CDD" id="cd00067">
    <property type="entry name" value="GAL4"/>
    <property type="match status" value="1"/>
</dbReference>
<feature type="region of interest" description="Disordered" evidence="3">
    <location>
        <begin position="99"/>
        <end position="145"/>
    </location>
</feature>
<feature type="compositionally biased region" description="Low complexity" evidence="3">
    <location>
        <begin position="39"/>
        <end position="48"/>
    </location>
</feature>
<feature type="domain" description="Zn(2)-C6 fungal-type" evidence="4">
    <location>
        <begin position="68"/>
        <end position="100"/>
    </location>
</feature>
<dbReference type="GO" id="GO:0001080">
    <property type="term" value="P:nitrogen catabolite activation of transcription from RNA polymerase II promoter"/>
    <property type="evidence" value="ECO:0007669"/>
    <property type="project" value="TreeGrafter"/>
</dbReference>
<organism evidence="5 6">
    <name type="scientific">Hyphodiscus hymeniophilus</name>
    <dbReference type="NCBI Taxonomy" id="353542"/>
    <lineage>
        <taxon>Eukaryota</taxon>
        <taxon>Fungi</taxon>
        <taxon>Dikarya</taxon>
        <taxon>Ascomycota</taxon>
        <taxon>Pezizomycotina</taxon>
        <taxon>Leotiomycetes</taxon>
        <taxon>Helotiales</taxon>
        <taxon>Hyphodiscaceae</taxon>
        <taxon>Hyphodiscus</taxon>
    </lineage>
</organism>
<dbReference type="InterPro" id="IPR050797">
    <property type="entry name" value="Carb_Metab_Trans_Reg"/>
</dbReference>
<dbReference type="Gene3D" id="4.10.240.10">
    <property type="entry name" value="Zn(2)-C6 fungal-type DNA-binding domain"/>
    <property type="match status" value="1"/>
</dbReference>
<feature type="region of interest" description="Disordered" evidence="3">
    <location>
        <begin position="39"/>
        <end position="68"/>
    </location>
</feature>
<dbReference type="OrthoDB" id="2264294at2759"/>
<keyword evidence="2" id="KW-0539">Nucleus</keyword>
<dbReference type="PROSITE" id="PS50048">
    <property type="entry name" value="ZN2_CY6_FUNGAL_2"/>
    <property type="match status" value="1"/>
</dbReference>
<dbReference type="Pfam" id="PF04082">
    <property type="entry name" value="Fungal_trans"/>
    <property type="match status" value="1"/>
</dbReference>
<dbReference type="AlphaFoldDB" id="A0A9P6VRQ1"/>
<dbReference type="CDD" id="cd12148">
    <property type="entry name" value="fungal_TF_MHR"/>
    <property type="match status" value="1"/>
</dbReference>
<keyword evidence="1" id="KW-0479">Metal-binding</keyword>
<dbReference type="GO" id="GO:0005634">
    <property type="term" value="C:nucleus"/>
    <property type="evidence" value="ECO:0007669"/>
    <property type="project" value="TreeGrafter"/>
</dbReference>
<dbReference type="PROSITE" id="PS00463">
    <property type="entry name" value="ZN2_CY6_FUNGAL_1"/>
    <property type="match status" value="1"/>
</dbReference>
<evidence type="ECO:0000256" key="1">
    <source>
        <dbReference type="ARBA" id="ARBA00022723"/>
    </source>
</evidence>
<dbReference type="PANTHER" id="PTHR31668">
    <property type="entry name" value="GLUCOSE TRANSPORT TRANSCRIPTION REGULATOR RGT1-RELATED-RELATED"/>
    <property type="match status" value="1"/>
</dbReference>
<dbReference type="SMART" id="SM00066">
    <property type="entry name" value="GAL4"/>
    <property type="match status" value="1"/>
</dbReference>
<evidence type="ECO:0000313" key="5">
    <source>
        <dbReference type="EMBL" id="KAG0652973.1"/>
    </source>
</evidence>
<dbReference type="EMBL" id="VNKQ01000002">
    <property type="protein sequence ID" value="KAG0652973.1"/>
    <property type="molecule type" value="Genomic_DNA"/>
</dbReference>
<comment type="caution">
    <text evidence="5">The sequence shown here is derived from an EMBL/GenBank/DDBJ whole genome shotgun (WGS) entry which is preliminary data.</text>
</comment>
<accession>A0A9P6VRQ1</accession>
<evidence type="ECO:0000256" key="2">
    <source>
        <dbReference type="ARBA" id="ARBA00023242"/>
    </source>
</evidence>
<proteinExistence type="predicted"/>
<dbReference type="GO" id="GO:0006351">
    <property type="term" value="P:DNA-templated transcription"/>
    <property type="evidence" value="ECO:0007669"/>
    <property type="project" value="InterPro"/>
</dbReference>
<feature type="compositionally biased region" description="Basic and acidic residues" evidence="3">
    <location>
        <begin position="122"/>
        <end position="133"/>
    </location>
</feature>
<dbReference type="PANTHER" id="PTHR31668:SF4">
    <property type="entry name" value="TRANSCRIPTIONAL ACTIVATOR PROTEIN DAL81"/>
    <property type="match status" value="1"/>
</dbReference>
<gene>
    <name evidence="5" type="ORF">D0Z07_0273</name>
</gene>
<dbReference type="GO" id="GO:0000981">
    <property type="term" value="F:DNA-binding transcription factor activity, RNA polymerase II-specific"/>
    <property type="evidence" value="ECO:0007669"/>
    <property type="project" value="InterPro"/>
</dbReference>
<dbReference type="InterPro" id="IPR007219">
    <property type="entry name" value="XnlR_reg_dom"/>
</dbReference>